<evidence type="ECO:0000313" key="1">
    <source>
        <dbReference type="EMBL" id="PLA40401.1"/>
    </source>
</evidence>
<reference evidence="1 2" key="1">
    <citation type="submission" date="2017-12" db="EMBL/GenBank/DDBJ databases">
        <title>Phylogenetic diversity of female urinary microbiome.</title>
        <authorList>
            <person name="Thomas-White K."/>
            <person name="Wolfe A.J."/>
        </authorList>
    </citation>
    <scope>NUCLEOTIDE SEQUENCE [LARGE SCALE GENOMIC DNA]</scope>
    <source>
        <strain evidence="1 2">UMB0321</strain>
    </source>
</reference>
<dbReference type="EMBL" id="PKJO01000005">
    <property type="protein sequence ID" value="PLA40401.1"/>
    <property type="molecule type" value="Genomic_DNA"/>
</dbReference>
<dbReference type="InterPro" id="IPR028958">
    <property type="entry name" value="Imm42"/>
</dbReference>
<gene>
    <name evidence="1" type="ORF">CYK00_05515</name>
</gene>
<comment type="caution">
    <text evidence="1">The sequence shown here is derived from an EMBL/GenBank/DDBJ whole genome shotgun (WGS) entry which is preliminary data.</text>
</comment>
<sequence length="176" mass="20971">MMIFGDPYKFAIQFDFVEDWFLEWGEDLKNDGVFHYIIQGYILPTELKYQSISILDAVNSLNVKIGSLNKFNASTIYNQDAQYILEKLENILEKILNGDETYEEYQLYDSTYLNVEENIFDNQNSWLVSTDHSEKIIFRDYKGEIQEVILEKGYCIDIMEKVITWARSYFQNEKWI</sequence>
<organism evidence="1 2">
    <name type="scientific">Neisseria sicca</name>
    <dbReference type="NCBI Taxonomy" id="490"/>
    <lineage>
        <taxon>Bacteria</taxon>
        <taxon>Pseudomonadati</taxon>
        <taxon>Pseudomonadota</taxon>
        <taxon>Betaproteobacteria</taxon>
        <taxon>Neisseriales</taxon>
        <taxon>Neisseriaceae</taxon>
        <taxon>Neisseria</taxon>
    </lineage>
</organism>
<evidence type="ECO:0000313" key="2">
    <source>
        <dbReference type="Proteomes" id="UP000234767"/>
    </source>
</evidence>
<dbReference type="AlphaFoldDB" id="A0A2I1XCN7"/>
<proteinExistence type="predicted"/>
<dbReference type="Proteomes" id="UP000234767">
    <property type="component" value="Unassembled WGS sequence"/>
</dbReference>
<name>A0A2I1XCN7_NEISI</name>
<protein>
    <submittedName>
        <fullName evidence="1">Uncharacterized protein</fullName>
    </submittedName>
</protein>
<dbReference type="RefSeq" id="WP_019271189.1">
    <property type="nucleotide sequence ID" value="NZ_PKJO01000005.1"/>
</dbReference>
<dbReference type="Pfam" id="PF15593">
    <property type="entry name" value="Imm42"/>
    <property type="match status" value="1"/>
</dbReference>
<accession>A0A2I1XCN7</accession>